<keyword evidence="5 10" id="KW-1133">Transmembrane helix</keyword>
<accession>A0A8J5MPA9</accession>
<evidence type="ECO:0000256" key="6">
    <source>
        <dbReference type="ARBA" id="ARBA00023040"/>
    </source>
</evidence>
<comment type="subcellular location">
    <subcellularLocation>
        <location evidence="1">Cell membrane</location>
        <topology evidence="1">Multi-pass membrane protein</topology>
    </subcellularLocation>
</comment>
<dbReference type="GO" id="GO:0005886">
    <property type="term" value="C:plasma membrane"/>
    <property type="evidence" value="ECO:0007669"/>
    <property type="project" value="UniProtKB-SubCell"/>
</dbReference>
<evidence type="ECO:0000256" key="5">
    <source>
        <dbReference type="ARBA" id="ARBA00022989"/>
    </source>
</evidence>
<keyword evidence="6" id="KW-0297">G-protein coupled receptor</keyword>
<name>A0A8J5MPA9_HOMAM</name>
<keyword evidence="7 10" id="KW-0472">Membrane</keyword>
<evidence type="ECO:0000256" key="4">
    <source>
        <dbReference type="ARBA" id="ARBA00022692"/>
    </source>
</evidence>
<dbReference type="PANTHER" id="PTHR46925:SF2">
    <property type="entry name" value="G-PROTEIN COUPLED RECEPTOR TKR-1-RELATED"/>
    <property type="match status" value="1"/>
</dbReference>
<dbReference type="InterPro" id="IPR001681">
    <property type="entry name" value="Neurokn_rcpt"/>
</dbReference>
<dbReference type="PROSITE" id="PS50262">
    <property type="entry name" value="G_PROTEIN_RECEP_F1_2"/>
    <property type="match status" value="1"/>
</dbReference>
<evidence type="ECO:0000256" key="2">
    <source>
        <dbReference type="ARBA" id="ARBA00010663"/>
    </source>
</evidence>
<gene>
    <name evidence="12" type="primary">TkR86C-L4</name>
    <name evidence="12" type="ORF">Hamer_G019450</name>
</gene>
<dbReference type="InterPro" id="IPR017452">
    <property type="entry name" value="GPCR_Rhodpsn_7TM"/>
</dbReference>
<dbReference type="InterPro" id="IPR000276">
    <property type="entry name" value="GPCR_Rhodpsn"/>
</dbReference>
<organism evidence="12 13">
    <name type="scientific">Homarus americanus</name>
    <name type="common">American lobster</name>
    <dbReference type="NCBI Taxonomy" id="6706"/>
    <lineage>
        <taxon>Eukaryota</taxon>
        <taxon>Metazoa</taxon>
        <taxon>Ecdysozoa</taxon>
        <taxon>Arthropoda</taxon>
        <taxon>Crustacea</taxon>
        <taxon>Multicrustacea</taxon>
        <taxon>Malacostraca</taxon>
        <taxon>Eumalacostraca</taxon>
        <taxon>Eucarida</taxon>
        <taxon>Decapoda</taxon>
        <taxon>Pleocyemata</taxon>
        <taxon>Astacidea</taxon>
        <taxon>Nephropoidea</taxon>
        <taxon>Nephropidae</taxon>
        <taxon>Homarus</taxon>
    </lineage>
</organism>
<dbReference type="Pfam" id="PF00001">
    <property type="entry name" value="7tm_1"/>
    <property type="match status" value="1"/>
</dbReference>
<keyword evidence="8 12" id="KW-0675">Receptor</keyword>
<dbReference type="Proteomes" id="UP000747542">
    <property type="component" value="Unassembled WGS sequence"/>
</dbReference>
<dbReference type="GO" id="GO:0004995">
    <property type="term" value="F:tachykinin receptor activity"/>
    <property type="evidence" value="ECO:0007669"/>
    <property type="project" value="InterPro"/>
</dbReference>
<sequence length="141" mass="16151">MLALLVGVFALCWLPYHVYFILVHHHPQLSTRPYVQHMYLAFYWLAMSNAMINPIVYYLLNARFRYFFRQLFAEMQGNLRSCVKTSDPSSSDFSADGVWVGGRLSSNTTTPPTPRCRSLLTTTTQYCHSSSISPSSRNTNL</sequence>
<evidence type="ECO:0000259" key="11">
    <source>
        <dbReference type="PROSITE" id="PS50262"/>
    </source>
</evidence>
<evidence type="ECO:0000256" key="10">
    <source>
        <dbReference type="SAM" id="Phobius"/>
    </source>
</evidence>
<proteinExistence type="inferred from homology"/>
<comment type="caution">
    <text evidence="12">The sequence shown here is derived from an EMBL/GenBank/DDBJ whole genome shotgun (WGS) entry which is preliminary data.</text>
</comment>
<dbReference type="EMBL" id="JAHLQT010035076">
    <property type="protein sequence ID" value="KAG7158437.1"/>
    <property type="molecule type" value="Genomic_DNA"/>
</dbReference>
<evidence type="ECO:0000256" key="1">
    <source>
        <dbReference type="ARBA" id="ARBA00004651"/>
    </source>
</evidence>
<keyword evidence="4 10" id="KW-0812">Transmembrane</keyword>
<feature type="transmembrane region" description="Helical" evidence="10">
    <location>
        <begin position="36"/>
        <end position="60"/>
    </location>
</feature>
<comment type="similarity">
    <text evidence="2">Belongs to the G-protein coupled receptor 1 family.</text>
</comment>
<keyword evidence="13" id="KW-1185">Reference proteome</keyword>
<feature type="domain" description="G-protein coupled receptors family 1 profile" evidence="11">
    <location>
        <begin position="1"/>
        <end position="57"/>
    </location>
</feature>
<evidence type="ECO:0000256" key="3">
    <source>
        <dbReference type="ARBA" id="ARBA00022475"/>
    </source>
</evidence>
<evidence type="ECO:0000256" key="8">
    <source>
        <dbReference type="ARBA" id="ARBA00023170"/>
    </source>
</evidence>
<keyword evidence="3" id="KW-1003">Cell membrane</keyword>
<keyword evidence="9" id="KW-0807">Transducer</keyword>
<evidence type="ECO:0000256" key="9">
    <source>
        <dbReference type="ARBA" id="ARBA00023224"/>
    </source>
</evidence>
<dbReference type="PANTHER" id="PTHR46925">
    <property type="entry name" value="G-PROTEIN COUPLED RECEPTOR TKR-1-RELATED"/>
    <property type="match status" value="1"/>
</dbReference>
<dbReference type="AlphaFoldDB" id="A0A8J5MPA9"/>
<dbReference type="Gene3D" id="1.20.1070.10">
    <property type="entry name" value="Rhodopsin 7-helix transmembrane proteins"/>
    <property type="match status" value="1"/>
</dbReference>
<evidence type="ECO:0000256" key="7">
    <source>
        <dbReference type="ARBA" id="ARBA00023136"/>
    </source>
</evidence>
<reference evidence="12" key="1">
    <citation type="journal article" date="2021" name="Sci. Adv.">
        <title>The American lobster genome reveals insights on longevity, neural, and immune adaptations.</title>
        <authorList>
            <person name="Polinski J.M."/>
            <person name="Zimin A.V."/>
            <person name="Clark K.F."/>
            <person name="Kohn A.B."/>
            <person name="Sadowski N."/>
            <person name="Timp W."/>
            <person name="Ptitsyn A."/>
            <person name="Khanna P."/>
            <person name="Romanova D.Y."/>
            <person name="Williams P."/>
            <person name="Greenwood S.J."/>
            <person name="Moroz L.L."/>
            <person name="Walt D.R."/>
            <person name="Bodnar A.G."/>
        </authorList>
    </citation>
    <scope>NUCLEOTIDE SEQUENCE</scope>
    <source>
        <strain evidence="12">GMGI-L3</strain>
    </source>
</reference>
<evidence type="ECO:0000313" key="12">
    <source>
        <dbReference type="EMBL" id="KAG7158437.1"/>
    </source>
</evidence>
<protein>
    <submittedName>
        <fullName evidence="12">Tachykinin-like peptides receptor 86C-like 4</fullName>
    </submittedName>
</protein>
<dbReference type="SUPFAM" id="SSF81321">
    <property type="entry name" value="Family A G protein-coupled receptor-like"/>
    <property type="match status" value="1"/>
</dbReference>
<evidence type="ECO:0000313" key="13">
    <source>
        <dbReference type="Proteomes" id="UP000747542"/>
    </source>
</evidence>